<dbReference type="OrthoDB" id="1937968at2759"/>
<sequence length="351" mass="39766">MPRHVPISYECVRRSWHCDGHQPIRGSIIQQIFRVVQENHSTFIKKNEEWQQKLPLLVLKLEEIMYSKANYEAEYLNPETLWERVNDGINTIIRKDESMEAREFLLPCVEAALNLGCVPARRSRSQRCINTKSCVSQLRQDRVSNNAINLNSPNHKRPNDVNQKHIVKTNRDVRPHHHKAPPSSSIYPSSIENFPKQSVSIVNKASLAASSVYPLYYGLHFQPQNSNTVIVGKPVFQTLHEPLSPPFISFSDSLHGSKNAIHEEPKECDLALRLGLVSNSQKDFTSINDSHSMSGQNKEFLFFPLNSDGEQAENLVADVRKRKAVSVNTTVDGAQTLLLLGPNLSKKGRVF</sequence>
<evidence type="ECO:0000256" key="1">
    <source>
        <dbReference type="ARBA" id="ARBA00023242"/>
    </source>
</evidence>
<keyword evidence="3" id="KW-1185">Reference proteome</keyword>
<proteinExistence type="predicted"/>
<protein>
    <recommendedName>
        <fullName evidence="4">Coactivator CBP, KIX domain-containing protein</fullName>
    </recommendedName>
</protein>
<organism evidence="2 3">
    <name type="scientific">Artemisia annua</name>
    <name type="common">Sweet wormwood</name>
    <dbReference type="NCBI Taxonomy" id="35608"/>
    <lineage>
        <taxon>Eukaryota</taxon>
        <taxon>Viridiplantae</taxon>
        <taxon>Streptophyta</taxon>
        <taxon>Embryophyta</taxon>
        <taxon>Tracheophyta</taxon>
        <taxon>Spermatophyta</taxon>
        <taxon>Magnoliopsida</taxon>
        <taxon>eudicotyledons</taxon>
        <taxon>Gunneridae</taxon>
        <taxon>Pentapetalae</taxon>
        <taxon>asterids</taxon>
        <taxon>campanulids</taxon>
        <taxon>Asterales</taxon>
        <taxon>Asteraceae</taxon>
        <taxon>Asteroideae</taxon>
        <taxon>Anthemideae</taxon>
        <taxon>Artemisiinae</taxon>
        <taxon>Artemisia</taxon>
    </lineage>
</organism>
<accession>A0A2U1PPY3</accession>
<dbReference type="PANTHER" id="PTHR35300">
    <property type="entry name" value="COACTIVATOR CBP, KIX DOMAIN-CONTAINING PROTEIN-RELATED"/>
    <property type="match status" value="1"/>
</dbReference>
<gene>
    <name evidence="2" type="ORF">CTI12_AA066110</name>
</gene>
<comment type="caution">
    <text evidence="2">The sequence shown here is derived from an EMBL/GenBank/DDBJ whole genome shotgun (WGS) entry which is preliminary data.</text>
</comment>
<reference evidence="2 3" key="1">
    <citation type="journal article" date="2018" name="Mol. Plant">
        <title>The genome of Artemisia annua provides insight into the evolution of Asteraceae family and artemisinin biosynthesis.</title>
        <authorList>
            <person name="Shen Q."/>
            <person name="Zhang L."/>
            <person name="Liao Z."/>
            <person name="Wang S."/>
            <person name="Yan T."/>
            <person name="Shi P."/>
            <person name="Liu M."/>
            <person name="Fu X."/>
            <person name="Pan Q."/>
            <person name="Wang Y."/>
            <person name="Lv Z."/>
            <person name="Lu X."/>
            <person name="Zhang F."/>
            <person name="Jiang W."/>
            <person name="Ma Y."/>
            <person name="Chen M."/>
            <person name="Hao X."/>
            <person name="Li L."/>
            <person name="Tang Y."/>
            <person name="Lv G."/>
            <person name="Zhou Y."/>
            <person name="Sun X."/>
            <person name="Brodelius P.E."/>
            <person name="Rose J.K.C."/>
            <person name="Tang K."/>
        </authorList>
    </citation>
    <scope>NUCLEOTIDE SEQUENCE [LARGE SCALE GENOMIC DNA]</scope>
    <source>
        <strain evidence="3">cv. Huhao1</strain>
        <tissue evidence="2">Leaf</tissue>
    </source>
</reference>
<dbReference type="GO" id="GO:0006355">
    <property type="term" value="P:regulation of DNA-templated transcription"/>
    <property type="evidence" value="ECO:0007669"/>
    <property type="project" value="InterPro"/>
</dbReference>
<dbReference type="Gene3D" id="1.10.246.20">
    <property type="entry name" value="Coactivator CBP, KIX domain"/>
    <property type="match status" value="1"/>
</dbReference>
<evidence type="ECO:0000313" key="2">
    <source>
        <dbReference type="EMBL" id="PWA87795.1"/>
    </source>
</evidence>
<dbReference type="GO" id="GO:0003712">
    <property type="term" value="F:transcription coregulator activity"/>
    <property type="evidence" value="ECO:0007669"/>
    <property type="project" value="InterPro"/>
</dbReference>
<dbReference type="PANTHER" id="PTHR35300:SF4">
    <property type="entry name" value="HISTONE ACETYLTRANSFERASE"/>
    <property type="match status" value="1"/>
</dbReference>
<evidence type="ECO:0008006" key="4">
    <source>
        <dbReference type="Google" id="ProtNLM"/>
    </source>
</evidence>
<dbReference type="STRING" id="35608.A0A2U1PPY3"/>
<dbReference type="AlphaFoldDB" id="A0A2U1PPY3"/>
<keyword evidence="1" id="KW-0539">Nucleus</keyword>
<dbReference type="Proteomes" id="UP000245207">
    <property type="component" value="Unassembled WGS sequence"/>
</dbReference>
<dbReference type="InterPro" id="IPR036529">
    <property type="entry name" value="KIX_dom_sf"/>
</dbReference>
<dbReference type="EMBL" id="PKPP01000876">
    <property type="protein sequence ID" value="PWA87795.1"/>
    <property type="molecule type" value="Genomic_DNA"/>
</dbReference>
<evidence type="ECO:0000313" key="3">
    <source>
        <dbReference type="Proteomes" id="UP000245207"/>
    </source>
</evidence>
<name>A0A2U1PPY3_ARTAN</name>